<proteinExistence type="predicted"/>
<dbReference type="HOGENOM" id="CLU_1802199_0_0_10"/>
<dbReference type="OrthoDB" id="9928755at2"/>
<protein>
    <submittedName>
        <fullName evidence="1">Uncharacterized protein</fullName>
    </submittedName>
</protein>
<dbReference type="EMBL" id="CP002831">
    <property type="protein sequence ID" value="AFC26877.1"/>
    <property type="molecule type" value="Genomic_DNA"/>
</dbReference>
<dbReference type="Proteomes" id="UP000007519">
    <property type="component" value="Chromosome"/>
</dbReference>
<keyword evidence="2" id="KW-1185">Reference proteome</keyword>
<evidence type="ECO:0000313" key="1">
    <source>
        <dbReference type="EMBL" id="AFC26877.1"/>
    </source>
</evidence>
<organism evidence="1 2">
    <name type="scientific">Saprospira grandis (strain Lewin)</name>
    <dbReference type="NCBI Taxonomy" id="984262"/>
    <lineage>
        <taxon>Bacteria</taxon>
        <taxon>Pseudomonadati</taxon>
        <taxon>Bacteroidota</taxon>
        <taxon>Saprospiria</taxon>
        <taxon>Saprospirales</taxon>
        <taxon>Saprospiraceae</taxon>
        <taxon>Saprospira</taxon>
    </lineage>
</organism>
<gene>
    <name evidence="1" type="ordered locus">SGRA_4162</name>
</gene>
<dbReference type="Gene3D" id="2.60.120.760">
    <property type="match status" value="1"/>
</dbReference>
<reference evidence="1 2" key="1">
    <citation type="journal article" date="2012" name="Stand. Genomic Sci.">
        <title>Complete genome sequencing and analysis of Saprospira grandis str. Lewin, a predatory marine bacterium.</title>
        <authorList>
            <person name="Saw J.H."/>
            <person name="Yuryev A."/>
            <person name="Kanbe M."/>
            <person name="Hou S."/>
            <person name="Young A.G."/>
            <person name="Aizawa S."/>
            <person name="Alam M."/>
        </authorList>
    </citation>
    <scope>NUCLEOTIDE SEQUENCE [LARGE SCALE GENOMIC DNA]</scope>
    <source>
        <strain evidence="1 2">Lewin</strain>
    </source>
</reference>
<dbReference type="RefSeq" id="WP_015694452.1">
    <property type="nucleotide sequence ID" value="NC_016940.1"/>
</dbReference>
<name>H6L8S1_SAPGL</name>
<dbReference type="KEGG" id="sgn:SGRA_4162"/>
<evidence type="ECO:0000313" key="2">
    <source>
        <dbReference type="Proteomes" id="UP000007519"/>
    </source>
</evidence>
<sequence>MSKLYHTKRKRYKSASSCKSIELVHNTQDDSTFEDLPLDNVPLIVSAKKGEQLLITLNAPDTWNNGKENNAGTWFAIEVNDQIIGKGVYFTGQKGQRVPISIQAVYEVTEDANLKVKGKWAVCNSGKSFIGAFSETTLTVLKV</sequence>
<accession>H6L8S1</accession>
<dbReference type="AlphaFoldDB" id="H6L8S1"/>